<dbReference type="AlphaFoldDB" id="A0A9P4MS12"/>
<feature type="region of interest" description="Disordered" evidence="1">
    <location>
        <begin position="543"/>
        <end position="581"/>
    </location>
</feature>
<proteinExistence type="predicted"/>
<protein>
    <submittedName>
        <fullName evidence="2">Uncharacterized protein</fullName>
    </submittedName>
</protein>
<dbReference type="OrthoDB" id="5411773at2759"/>
<reference evidence="2" key="1">
    <citation type="journal article" date="2020" name="Stud. Mycol.">
        <title>101 Dothideomycetes genomes: a test case for predicting lifestyles and emergence of pathogens.</title>
        <authorList>
            <person name="Haridas S."/>
            <person name="Albert R."/>
            <person name="Binder M."/>
            <person name="Bloem J."/>
            <person name="Labutti K."/>
            <person name="Salamov A."/>
            <person name="Andreopoulos B."/>
            <person name="Baker S."/>
            <person name="Barry K."/>
            <person name="Bills G."/>
            <person name="Bluhm B."/>
            <person name="Cannon C."/>
            <person name="Castanera R."/>
            <person name="Culley D."/>
            <person name="Daum C."/>
            <person name="Ezra D."/>
            <person name="Gonzalez J."/>
            <person name="Henrissat B."/>
            <person name="Kuo A."/>
            <person name="Liang C."/>
            <person name="Lipzen A."/>
            <person name="Lutzoni F."/>
            <person name="Magnuson J."/>
            <person name="Mondo S."/>
            <person name="Nolan M."/>
            <person name="Ohm R."/>
            <person name="Pangilinan J."/>
            <person name="Park H.-J."/>
            <person name="Ramirez L."/>
            <person name="Alfaro M."/>
            <person name="Sun H."/>
            <person name="Tritt A."/>
            <person name="Yoshinaga Y."/>
            <person name="Zwiers L.-H."/>
            <person name="Turgeon B."/>
            <person name="Goodwin S."/>
            <person name="Spatafora J."/>
            <person name="Crous P."/>
            <person name="Grigoriev I."/>
        </authorList>
    </citation>
    <scope>NUCLEOTIDE SEQUENCE</scope>
    <source>
        <strain evidence="2">ATCC 74209</strain>
    </source>
</reference>
<feature type="compositionally biased region" description="Low complexity" evidence="1">
    <location>
        <begin position="550"/>
        <end position="573"/>
    </location>
</feature>
<comment type="caution">
    <text evidence="2">The sequence shown here is derived from an EMBL/GenBank/DDBJ whole genome shotgun (WGS) entry which is preliminary data.</text>
</comment>
<keyword evidence="3" id="KW-1185">Reference proteome</keyword>
<dbReference type="Proteomes" id="UP000799536">
    <property type="component" value="Unassembled WGS sequence"/>
</dbReference>
<dbReference type="EMBL" id="ML993898">
    <property type="protein sequence ID" value="KAF2203619.1"/>
    <property type="molecule type" value="Genomic_DNA"/>
</dbReference>
<evidence type="ECO:0000256" key="1">
    <source>
        <dbReference type="SAM" id="MobiDB-lite"/>
    </source>
</evidence>
<gene>
    <name evidence="2" type="ORF">GQ43DRAFT_478906</name>
</gene>
<organism evidence="2 3">
    <name type="scientific">Delitschia confertaspora ATCC 74209</name>
    <dbReference type="NCBI Taxonomy" id="1513339"/>
    <lineage>
        <taxon>Eukaryota</taxon>
        <taxon>Fungi</taxon>
        <taxon>Dikarya</taxon>
        <taxon>Ascomycota</taxon>
        <taxon>Pezizomycotina</taxon>
        <taxon>Dothideomycetes</taxon>
        <taxon>Pleosporomycetidae</taxon>
        <taxon>Pleosporales</taxon>
        <taxon>Delitschiaceae</taxon>
        <taxon>Delitschia</taxon>
    </lineage>
</organism>
<evidence type="ECO:0000313" key="2">
    <source>
        <dbReference type="EMBL" id="KAF2203619.1"/>
    </source>
</evidence>
<accession>A0A9P4MS12</accession>
<sequence>MAAFAPLEGKLRKPLLRPAKPLTFELQNHSAVYLEDGQYLEGFMFLHRLLLSGNSISTTDRLHPAFIAPPQQLALASSLIVYPPITTKAKSTDRQKGADAALRYLRSLSSTIHPLSVNFLEAFVFSTEPMRRRRSATVSSDEDVAHERLHGVAANAQSLWNRAEDFWHIVGWAFNCSVAHKKRWGRWKLWLEAMLDLLEVEWTERSRLYWVKTSETDDSILTSSLLWRYISSKDPTSRATRRRIFRAILAIGEPQSRKEFPEIWHDETIERKPVEENREGPKTIDISNDDYGEYGVDEEEDITEDMSRIPTRAVRRTAQSKSYGALGEEMSEEQNNGDVEIRDTDHAVEKLGGIDAIWLRQRLLSLLARVADALPRRFTTLEDIYDLHTEFFCPLRTIHFGLLLSTSQLSPTAQIALNANLLLPLLSSRLTNFTVITPSQADLEQYFLPAGAATHSYAANAKISLVLETMFRLMMQIKSLQATTSLREAVETGIQARNILYANARRKKGNEHEEVQAKELMDLSNERLLGLLEILEIAAGKPAQARRATSSASDSLPLTSSLSSIMSSISSGESDQDPDKE</sequence>
<name>A0A9P4MS12_9PLEO</name>
<evidence type="ECO:0000313" key="3">
    <source>
        <dbReference type="Proteomes" id="UP000799536"/>
    </source>
</evidence>